<gene>
    <name evidence="1" type="ORF">ElyMa_004623100</name>
</gene>
<comment type="caution">
    <text evidence="1">The sequence shown here is derived from an EMBL/GenBank/DDBJ whole genome shotgun (WGS) entry which is preliminary data.</text>
</comment>
<dbReference type="EMBL" id="BMAT01009273">
    <property type="protein sequence ID" value="GFS03081.1"/>
    <property type="molecule type" value="Genomic_DNA"/>
</dbReference>
<dbReference type="Proteomes" id="UP000762676">
    <property type="component" value="Unassembled WGS sequence"/>
</dbReference>
<feature type="non-terminal residue" evidence="1">
    <location>
        <position position="72"/>
    </location>
</feature>
<name>A0AAV4I309_9GAST</name>
<organism evidence="1 2">
    <name type="scientific">Elysia marginata</name>
    <dbReference type="NCBI Taxonomy" id="1093978"/>
    <lineage>
        <taxon>Eukaryota</taxon>
        <taxon>Metazoa</taxon>
        <taxon>Spiralia</taxon>
        <taxon>Lophotrochozoa</taxon>
        <taxon>Mollusca</taxon>
        <taxon>Gastropoda</taxon>
        <taxon>Heterobranchia</taxon>
        <taxon>Euthyneura</taxon>
        <taxon>Panpulmonata</taxon>
        <taxon>Sacoglossa</taxon>
        <taxon>Placobranchoidea</taxon>
        <taxon>Plakobranchidae</taxon>
        <taxon>Elysia</taxon>
    </lineage>
</organism>
<evidence type="ECO:0000313" key="2">
    <source>
        <dbReference type="Proteomes" id="UP000762676"/>
    </source>
</evidence>
<dbReference type="AlphaFoldDB" id="A0AAV4I309"/>
<keyword evidence="2" id="KW-1185">Reference proteome</keyword>
<sequence>MAKSVSPSLWEETRRPQDRINDIIRRLNVRGRAPWQRLATKSWTHVKGVRTGGGEATVAEATVVIALITTKI</sequence>
<reference evidence="1 2" key="1">
    <citation type="journal article" date="2021" name="Elife">
        <title>Chloroplast acquisition without the gene transfer in kleptoplastic sea slugs, Plakobranchus ocellatus.</title>
        <authorList>
            <person name="Maeda T."/>
            <person name="Takahashi S."/>
            <person name="Yoshida T."/>
            <person name="Shimamura S."/>
            <person name="Takaki Y."/>
            <person name="Nagai Y."/>
            <person name="Toyoda A."/>
            <person name="Suzuki Y."/>
            <person name="Arimoto A."/>
            <person name="Ishii H."/>
            <person name="Satoh N."/>
            <person name="Nishiyama T."/>
            <person name="Hasebe M."/>
            <person name="Maruyama T."/>
            <person name="Minagawa J."/>
            <person name="Obokata J."/>
            <person name="Shigenobu S."/>
        </authorList>
    </citation>
    <scope>NUCLEOTIDE SEQUENCE [LARGE SCALE GENOMIC DNA]</scope>
</reference>
<protein>
    <submittedName>
        <fullName evidence="1">Uncharacterized protein</fullName>
    </submittedName>
</protein>
<proteinExistence type="predicted"/>
<evidence type="ECO:0000313" key="1">
    <source>
        <dbReference type="EMBL" id="GFS03081.1"/>
    </source>
</evidence>
<accession>A0AAV4I309</accession>